<dbReference type="EMBL" id="CP020100">
    <property type="protein sequence ID" value="AQZ96545.1"/>
    <property type="molecule type" value="Genomic_DNA"/>
</dbReference>
<feature type="transmembrane region" description="Helical" evidence="2">
    <location>
        <begin position="94"/>
        <end position="112"/>
    </location>
</feature>
<keyword evidence="2" id="KW-0812">Transmembrane</keyword>
<dbReference type="RefSeq" id="WP_080051453.1">
    <property type="nucleotide sequence ID" value="NZ_CP020100.1"/>
</dbReference>
<dbReference type="Proteomes" id="UP000243488">
    <property type="component" value="Chromosome"/>
</dbReference>
<evidence type="ECO:0000256" key="1">
    <source>
        <dbReference type="SAM" id="MobiDB-lite"/>
    </source>
</evidence>
<feature type="transmembrane region" description="Helical" evidence="2">
    <location>
        <begin position="62"/>
        <end position="82"/>
    </location>
</feature>
<sequence length="260" mass="28009">MDGSKASAGTNASVITSVFFRGDQGMTKKRWDIPKRPAKQPEATEPPASPKNGELLGTITKVVIATNGLLAGAGYLFLAGYLGKVGIEISELEIGLPSLLLNGYIFAIEAFLHGSKNILWLKLIVLFLIVALCIYWVITHNFPNKISKELGAVLTIASAPTVALVFLLAPIWILSIGEGSAFNKEITEMGLSSQKSANKTQVISTPDGHLSGQLVIADQRYTYLRSGNVIYKIANDSQKVVRAITFTSADTDELEEQDGK</sequence>
<dbReference type="AlphaFoldDB" id="A0A1V0B9E1"/>
<protein>
    <submittedName>
        <fullName evidence="3">Uncharacterized protein</fullName>
    </submittedName>
</protein>
<evidence type="ECO:0000256" key="2">
    <source>
        <dbReference type="SAM" id="Phobius"/>
    </source>
</evidence>
<keyword evidence="4" id="KW-1185">Reference proteome</keyword>
<name>A0A1V0B9E1_9GAMM</name>
<dbReference type="STRING" id="1931241.BVH74_18105"/>
<feature type="region of interest" description="Disordered" evidence="1">
    <location>
        <begin position="31"/>
        <end position="52"/>
    </location>
</feature>
<accession>A0A1V0B9E1</accession>
<organism evidence="3 4">
    <name type="scientific">Halopseudomonas phragmitis</name>
    <dbReference type="NCBI Taxonomy" id="1931241"/>
    <lineage>
        <taxon>Bacteria</taxon>
        <taxon>Pseudomonadati</taxon>
        <taxon>Pseudomonadota</taxon>
        <taxon>Gammaproteobacteria</taxon>
        <taxon>Pseudomonadales</taxon>
        <taxon>Pseudomonadaceae</taxon>
        <taxon>Halopseudomonas</taxon>
    </lineage>
</organism>
<keyword evidence="2" id="KW-0472">Membrane</keyword>
<feature type="transmembrane region" description="Helical" evidence="2">
    <location>
        <begin position="150"/>
        <end position="174"/>
    </location>
</feature>
<keyword evidence="2" id="KW-1133">Transmembrane helix</keyword>
<feature type="transmembrane region" description="Helical" evidence="2">
    <location>
        <begin position="119"/>
        <end position="138"/>
    </location>
</feature>
<evidence type="ECO:0000313" key="3">
    <source>
        <dbReference type="EMBL" id="AQZ96545.1"/>
    </source>
</evidence>
<proteinExistence type="predicted"/>
<dbReference type="KEGG" id="ppha:BVH74_18105"/>
<reference evidence="3 4" key="1">
    <citation type="submission" date="2017-03" db="EMBL/GenBank/DDBJ databases">
        <title>Complete genome sequence of the novel DNRA strain Pseudomonas sp. S-6-2 isolated from Chinese polluted river sediment. Journal of Biotechnology.</title>
        <authorList>
            <person name="Li J."/>
            <person name="Xiang F."/>
            <person name="Wang L."/>
            <person name="Xi L."/>
            <person name="Liu J."/>
        </authorList>
    </citation>
    <scope>NUCLEOTIDE SEQUENCE [LARGE SCALE GENOMIC DNA]</scope>
    <source>
        <strain evidence="3 4">S-6-2</strain>
    </source>
</reference>
<evidence type="ECO:0000313" key="4">
    <source>
        <dbReference type="Proteomes" id="UP000243488"/>
    </source>
</evidence>
<gene>
    <name evidence="3" type="ORF">BVH74_18105</name>
</gene>